<dbReference type="EMBL" id="KZ293418">
    <property type="protein sequence ID" value="PBK75230.1"/>
    <property type="molecule type" value="Genomic_DNA"/>
</dbReference>
<evidence type="ECO:0000313" key="2">
    <source>
        <dbReference type="Proteomes" id="UP000218334"/>
    </source>
</evidence>
<name>A0A2H3C055_9AGAR</name>
<organism evidence="1 2">
    <name type="scientific">Armillaria solidipes</name>
    <dbReference type="NCBI Taxonomy" id="1076256"/>
    <lineage>
        <taxon>Eukaryota</taxon>
        <taxon>Fungi</taxon>
        <taxon>Dikarya</taxon>
        <taxon>Basidiomycota</taxon>
        <taxon>Agaricomycotina</taxon>
        <taxon>Agaricomycetes</taxon>
        <taxon>Agaricomycetidae</taxon>
        <taxon>Agaricales</taxon>
        <taxon>Marasmiineae</taxon>
        <taxon>Physalacriaceae</taxon>
        <taxon>Armillaria</taxon>
    </lineage>
</organism>
<evidence type="ECO:0008006" key="3">
    <source>
        <dbReference type="Google" id="ProtNLM"/>
    </source>
</evidence>
<keyword evidence="2" id="KW-1185">Reference proteome</keyword>
<dbReference type="AlphaFoldDB" id="A0A2H3C055"/>
<sequence>MMDAIRIYFTKCGDVFRRFNFSDDAEEEVVFNPLPHDTILVDAGVTTELVSSCNPDRGSAWYLGAKTRTSNDEDRVRLAIKLATHIEVQPRTEQYEVAQSLKEEALFYSRYLKKLQGRVVPVHFGLWIGRTSWAGVVVCVILEWGGHPWPSKVEINTHENRMKFAAAIQALHDADVEHRQLDDCRHLLYNEGTGAVRIVDFTQATCRHVCRRQLPLIHYAACPSEESMQCEELIQAGRLLGLFGSAPEDQDMDMKRACMFYKRNRALGLSHPLALEAQLQFLSRFRDSHWYRARQLDQNLKRSGRPRSYTRHRPVTPEVIDMILNETGVSRRGSNSSRIRGNTFSP</sequence>
<accession>A0A2H3C055</accession>
<evidence type="ECO:0000313" key="1">
    <source>
        <dbReference type="EMBL" id="PBK75230.1"/>
    </source>
</evidence>
<reference evidence="2" key="1">
    <citation type="journal article" date="2017" name="Nat. Ecol. Evol.">
        <title>Genome expansion and lineage-specific genetic innovations in the forest pathogenic fungi Armillaria.</title>
        <authorList>
            <person name="Sipos G."/>
            <person name="Prasanna A.N."/>
            <person name="Walter M.C."/>
            <person name="O'Connor E."/>
            <person name="Balint B."/>
            <person name="Krizsan K."/>
            <person name="Kiss B."/>
            <person name="Hess J."/>
            <person name="Varga T."/>
            <person name="Slot J."/>
            <person name="Riley R."/>
            <person name="Boka B."/>
            <person name="Rigling D."/>
            <person name="Barry K."/>
            <person name="Lee J."/>
            <person name="Mihaltcheva S."/>
            <person name="LaButti K."/>
            <person name="Lipzen A."/>
            <person name="Waldron R."/>
            <person name="Moloney N.M."/>
            <person name="Sperisen C."/>
            <person name="Kredics L."/>
            <person name="Vagvoelgyi C."/>
            <person name="Patrignani A."/>
            <person name="Fitzpatrick D."/>
            <person name="Nagy I."/>
            <person name="Doyle S."/>
            <person name="Anderson J.B."/>
            <person name="Grigoriev I.V."/>
            <person name="Gueldener U."/>
            <person name="Muensterkoetter M."/>
            <person name="Nagy L.G."/>
        </authorList>
    </citation>
    <scope>NUCLEOTIDE SEQUENCE [LARGE SCALE GENOMIC DNA]</scope>
    <source>
        <strain evidence="2">28-4</strain>
    </source>
</reference>
<dbReference type="Proteomes" id="UP000218334">
    <property type="component" value="Unassembled WGS sequence"/>
</dbReference>
<proteinExistence type="predicted"/>
<gene>
    <name evidence="1" type="ORF">ARMSODRAFT_951319</name>
</gene>
<protein>
    <recommendedName>
        <fullName evidence="3">Protein kinase domain-containing protein</fullName>
    </recommendedName>
</protein>